<name>J3MDA1_ORYBR</name>
<dbReference type="Pfam" id="PF00201">
    <property type="entry name" value="UDPGT"/>
    <property type="match status" value="1"/>
</dbReference>
<evidence type="ECO:0000313" key="3">
    <source>
        <dbReference type="EnsemblPlants" id="OB06G19950.1"/>
    </source>
</evidence>
<keyword evidence="2" id="KW-0808">Transferase</keyword>
<dbReference type="HOGENOM" id="CLU_2363090_0_0_1"/>
<dbReference type="PANTHER" id="PTHR48047:SF6">
    <property type="entry name" value="OS06G0282400 PROTEIN"/>
    <property type="match status" value="1"/>
</dbReference>
<dbReference type="InterPro" id="IPR002213">
    <property type="entry name" value="UDP_glucos_trans"/>
</dbReference>
<dbReference type="Proteomes" id="UP000006038">
    <property type="component" value="Chromosome 6"/>
</dbReference>
<comment type="similarity">
    <text evidence="1">Belongs to the UDP-glycosyltransferase family.</text>
</comment>
<dbReference type="PANTHER" id="PTHR48047">
    <property type="entry name" value="GLYCOSYLTRANSFERASE"/>
    <property type="match status" value="1"/>
</dbReference>
<dbReference type="EnsemblPlants" id="OB06G19950.1">
    <property type="protein sequence ID" value="OB06G19950.1"/>
    <property type="gene ID" value="OB06G19950"/>
</dbReference>
<sequence length="96" mass="10410">MAQLHPPHVEALSTALQRTRALFVWAAGLHTALPEGFEERASAGGGRGTVVRRWAPQVAALWHRAVGWFIKHCGQNSELEAVAAGVTMLTWPMVGE</sequence>
<organism evidence="3">
    <name type="scientific">Oryza brachyantha</name>
    <name type="common">malo sina</name>
    <dbReference type="NCBI Taxonomy" id="4533"/>
    <lineage>
        <taxon>Eukaryota</taxon>
        <taxon>Viridiplantae</taxon>
        <taxon>Streptophyta</taxon>
        <taxon>Embryophyta</taxon>
        <taxon>Tracheophyta</taxon>
        <taxon>Spermatophyta</taxon>
        <taxon>Magnoliopsida</taxon>
        <taxon>Liliopsida</taxon>
        <taxon>Poales</taxon>
        <taxon>Poaceae</taxon>
        <taxon>BOP clade</taxon>
        <taxon>Oryzoideae</taxon>
        <taxon>Oryzeae</taxon>
        <taxon>Oryzinae</taxon>
        <taxon>Oryza</taxon>
    </lineage>
</organism>
<reference evidence="3" key="1">
    <citation type="journal article" date="2013" name="Nat. Commun.">
        <title>Whole-genome sequencing of Oryza brachyantha reveals mechanisms underlying Oryza genome evolution.</title>
        <authorList>
            <person name="Chen J."/>
            <person name="Huang Q."/>
            <person name="Gao D."/>
            <person name="Wang J."/>
            <person name="Lang Y."/>
            <person name="Liu T."/>
            <person name="Li B."/>
            <person name="Bai Z."/>
            <person name="Luis Goicoechea J."/>
            <person name="Liang C."/>
            <person name="Chen C."/>
            <person name="Zhang W."/>
            <person name="Sun S."/>
            <person name="Liao Y."/>
            <person name="Zhang X."/>
            <person name="Yang L."/>
            <person name="Song C."/>
            <person name="Wang M."/>
            <person name="Shi J."/>
            <person name="Liu G."/>
            <person name="Liu J."/>
            <person name="Zhou H."/>
            <person name="Zhou W."/>
            <person name="Yu Q."/>
            <person name="An N."/>
            <person name="Chen Y."/>
            <person name="Cai Q."/>
            <person name="Wang B."/>
            <person name="Liu B."/>
            <person name="Min J."/>
            <person name="Huang Y."/>
            <person name="Wu H."/>
            <person name="Li Z."/>
            <person name="Zhang Y."/>
            <person name="Yin Y."/>
            <person name="Song W."/>
            <person name="Jiang J."/>
            <person name="Jackson S.A."/>
            <person name="Wing R.A."/>
            <person name="Wang J."/>
            <person name="Chen M."/>
        </authorList>
    </citation>
    <scope>NUCLEOTIDE SEQUENCE [LARGE SCALE GENOMIC DNA]</scope>
    <source>
        <strain evidence="3">cv. IRGC 101232</strain>
    </source>
</reference>
<dbReference type="GO" id="GO:0035251">
    <property type="term" value="F:UDP-glucosyltransferase activity"/>
    <property type="evidence" value="ECO:0007669"/>
    <property type="project" value="TreeGrafter"/>
</dbReference>
<reference evidence="3" key="2">
    <citation type="submission" date="2013-04" db="UniProtKB">
        <authorList>
            <consortium name="EnsemblPlants"/>
        </authorList>
    </citation>
    <scope>IDENTIFICATION</scope>
</reference>
<dbReference type="SUPFAM" id="SSF53756">
    <property type="entry name" value="UDP-Glycosyltransferase/glycogen phosphorylase"/>
    <property type="match status" value="1"/>
</dbReference>
<evidence type="ECO:0000256" key="2">
    <source>
        <dbReference type="ARBA" id="ARBA00022679"/>
    </source>
</evidence>
<protein>
    <submittedName>
        <fullName evidence="3">Uncharacterized protein</fullName>
    </submittedName>
</protein>
<evidence type="ECO:0000313" key="4">
    <source>
        <dbReference type="Proteomes" id="UP000006038"/>
    </source>
</evidence>
<keyword evidence="4" id="KW-1185">Reference proteome</keyword>
<accession>J3MDA1</accession>
<dbReference type="Gene3D" id="3.40.50.2000">
    <property type="entry name" value="Glycogen Phosphorylase B"/>
    <property type="match status" value="1"/>
</dbReference>
<dbReference type="Gramene" id="OB06G19950.1">
    <property type="protein sequence ID" value="OB06G19950.1"/>
    <property type="gene ID" value="OB06G19950"/>
</dbReference>
<proteinExistence type="inferred from homology"/>
<dbReference type="AlphaFoldDB" id="J3MDA1"/>
<evidence type="ECO:0000256" key="1">
    <source>
        <dbReference type="ARBA" id="ARBA00009995"/>
    </source>
</evidence>
<dbReference type="eggNOG" id="KOG1192">
    <property type="taxonomic scope" value="Eukaryota"/>
</dbReference>